<organism evidence="14 15">
    <name type="scientific">Candidatus Portiera aleyrodidarum</name>
    <name type="common">primary endosymbiont of Bemisia tabaci</name>
    <dbReference type="NCBI Taxonomy" id="91844"/>
    <lineage>
        <taxon>Bacteria</taxon>
        <taxon>Pseudomonadati</taxon>
        <taxon>Pseudomonadota</taxon>
        <taxon>Gammaproteobacteria</taxon>
        <taxon>Candidatus Johnevansiales</taxon>
        <taxon>Candidatus Johnevansiaceae</taxon>
        <taxon>Candidatus Portiera</taxon>
    </lineage>
</organism>
<dbReference type="Pfam" id="PF09190">
    <property type="entry name" value="DALR_2"/>
    <property type="match status" value="1"/>
</dbReference>
<dbReference type="RefSeq" id="WP_183042958.1">
    <property type="nucleotide sequence ID" value="NZ_CACTJB010000002.1"/>
</dbReference>
<keyword evidence="7 12" id="KW-0547">Nucleotide-binding</keyword>
<keyword evidence="5 12" id="KW-0436">Ligase</keyword>
<dbReference type="Proteomes" id="UP000560980">
    <property type="component" value="Unassembled WGS sequence"/>
</dbReference>
<feature type="binding site" evidence="12">
    <location>
        <position position="270"/>
    </location>
    <ligand>
        <name>ATP</name>
        <dbReference type="ChEBI" id="CHEBI:30616"/>
    </ligand>
</feature>
<dbReference type="InterPro" id="IPR032678">
    <property type="entry name" value="tRNA-synt_1_cat_dom"/>
</dbReference>
<evidence type="ECO:0000256" key="12">
    <source>
        <dbReference type="HAMAP-Rule" id="MF_00041"/>
    </source>
</evidence>
<dbReference type="GO" id="GO:0005829">
    <property type="term" value="C:cytosol"/>
    <property type="evidence" value="ECO:0007669"/>
    <property type="project" value="TreeGrafter"/>
</dbReference>
<evidence type="ECO:0000256" key="5">
    <source>
        <dbReference type="ARBA" id="ARBA00022598"/>
    </source>
</evidence>
<evidence type="ECO:0000256" key="1">
    <source>
        <dbReference type="ARBA" id="ARBA00004496"/>
    </source>
</evidence>
<evidence type="ECO:0000256" key="6">
    <source>
        <dbReference type="ARBA" id="ARBA00022723"/>
    </source>
</evidence>
<keyword evidence="10 12" id="KW-0648">Protein biosynthesis</keyword>
<dbReference type="SUPFAM" id="SSF52374">
    <property type="entry name" value="Nucleotidylyl transferase"/>
    <property type="match status" value="1"/>
</dbReference>
<evidence type="ECO:0000256" key="4">
    <source>
        <dbReference type="ARBA" id="ARBA00022490"/>
    </source>
</evidence>
<dbReference type="Pfam" id="PF01406">
    <property type="entry name" value="tRNA-synt_1e"/>
    <property type="match status" value="1"/>
</dbReference>
<dbReference type="InterPro" id="IPR015803">
    <property type="entry name" value="Cys-tRNA-ligase"/>
</dbReference>
<dbReference type="InterPro" id="IPR009080">
    <property type="entry name" value="tRNAsynth_Ia_anticodon-bd"/>
</dbReference>
<name>A0A6S6RTF9_9GAMM</name>
<dbReference type="InterPro" id="IPR014729">
    <property type="entry name" value="Rossmann-like_a/b/a_fold"/>
</dbReference>
<reference evidence="14 15" key="1">
    <citation type="submission" date="2019-12" db="EMBL/GenBank/DDBJ databases">
        <authorList>
            <person name="Santos-Garcia D."/>
            <person name="Santos-Garcia D."/>
            <person name="Santos-Garcia D."/>
        </authorList>
    </citation>
    <scope>NUCLEOTIDE SEQUENCE [LARGE SCALE GENOMIC DNA]</scope>
    <source>
        <strain evidence="14">SiSi</strain>
    </source>
</reference>
<evidence type="ECO:0000256" key="11">
    <source>
        <dbReference type="ARBA" id="ARBA00023146"/>
    </source>
</evidence>
<keyword evidence="4 12" id="KW-0963">Cytoplasm</keyword>
<evidence type="ECO:0000256" key="10">
    <source>
        <dbReference type="ARBA" id="ARBA00022917"/>
    </source>
</evidence>
<dbReference type="GO" id="GO:0006423">
    <property type="term" value="P:cysteinyl-tRNA aminoacylation"/>
    <property type="evidence" value="ECO:0007669"/>
    <property type="project" value="UniProtKB-UniRule"/>
</dbReference>
<comment type="similarity">
    <text evidence="2 12">Belongs to the class-I aminoacyl-tRNA synthetase family.</text>
</comment>
<dbReference type="PANTHER" id="PTHR10890:SF3">
    <property type="entry name" value="CYSTEINE--TRNA LIGASE, CYTOPLASMIC"/>
    <property type="match status" value="1"/>
</dbReference>
<keyword evidence="11 12" id="KW-0030">Aminoacyl-tRNA synthetase</keyword>
<comment type="subcellular location">
    <subcellularLocation>
        <location evidence="1 12">Cytoplasm</location>
    </subcellularLocation>
</comment>
<feature type="binding site" evidence="12">
    <location>
        <position position="235"/>
    </location>
    <ligand>
        <name>Zn(2+)</name>
        <dbReference type="ChEBI" id="CHEBI:29105"/>
    </ligand>
</feature>
<evidence type="ECO:0000256" key="7">
    <source>
        <dbReference type="ARBA" id="ARBA00022741"/>
    </source>
</evidence>
<dbReference type="SUPFAM" id="SSF47323">
    <property type="entry name" value="Anticodon-binding domain of a subclass of class I aminoacyl-tRNA synthetases"/>
    <property type="match status" value="1"/>
</dbReference>
<dbReference type="PANTHER" id="PTHR10890">
    <property type="entry name" value="CYSTEINYL-TRNA SYNTHETASE"/>
    <property type="match status" value="1"/>
</dbReference>
<comment type="catalytic activity">
    <reaction evidence="12">
        <text>tRNA(Cys) + L-cysteine + ATP = L-cysteinyl-tRNA(Cys) + AMP + diphosphate</text>
        <dbReference type="Rhea" id="RHEA:17773"/>
        <dbReference type="Rhea" id="RHEA-COMP:9661"/>
        <dbReference type="Rhea" id="RHEA-COMP:9679"/>
        <dbReference type="ChEBI" id="CHEBI:30616"/>
        <dbReference type="ChEBI" id="CHEBI:33019"/>
        <dbReference type="ChEBI" id="CHEBI:35235"/>
        <dbReference type="ChEBI" id="CHEBI:78442"/>
        <dbReference type="ChEBI" id="CHEBI:78517"/>
        <dbReference type="ChEBI" id="CHEBI:456215"/>
        <dbReference type="EC" id="6.1.1.16"/>
    </reaction>
</comment>
<dbReference type="GO" id="GO:0004817">
    <property type="term" value="F:cysteine-tRNA ligase activity"/>
    <property type="evidence" value="ECO:0007669"/>
    <property type="project" value="UniProtKB-UniRule"/>
</dbReference>
<proteinExistence type="inferred from homology"/>
<evidence type="ECO:0000313" key="14">
    <source>
        <dbReference type="EMBL" id="CAA3707090.1"/>
    </source>
</evidence>
<feature type="domain" description="Cysteinyl-tRNA synthetase class Ia DALR" evidence="13">
    <location>
        <begin position="343"/>
        <end position="405"/>
    </location>
</feature>
<keyword evidence="8 12" id="KW-0862">Zinc</keyword>
<dbReference type="AlphaFoldDB" id="A0A6S6RTF9"/>
<dbReference type="InterPro" id="IPR024909">
    <property type="entry name" value="Cys-tRNA/MSH_ligase"/>
</dbReference>
<feature type="short sequence motif" description="'HIGH' region" evidence="12">
    <location>
        <begin position="29"/>
        <end position="39"/>
    </location>
</feature>
<feature type="binding site" evidence="12">
    <location>
        <position position="239"/>
    </location>
    <ligand>
        <name>Zn(2+)</name>
        <dbReference type="ChEBI" id="CHEBI:29105"/>
    </ligand>
</feature>
<accession>A0A6S6RTF9</accession>
<dbReference type="GO" id="GO:0005524">
    <property type="term" value="F:ATP binding"/>
    <property type="evidence" value="ECO:0007669"/>
    <property type="project" value="UniProtKB-UniRule"/>
</dbReference>
<dbReference type="Gene3D" id="3.40.50.620">
    <property type="entry name" value="HUPs"/>
    <property type="match status" value="1"/>
</dbReference>
<dbReference type="GO" id="GO:0008270">
    <property type="term" value="F:zinc ion binding"/>
    <property type="evidence" value="ECO:0007669"/>
    <property type="project" value="UniProtKB-UniRule"/>
</dbReference>
<sequence>MFIFNTLNNSKDLLIPIKFNTLKTYVCGITVYDYCHLGHGRNMFIFYLINKYFKSRGYKIKYVRNITDIDKKIIKKSIKNKESMKKLTKRIINSICKDEKQLGLLSPDYEPKVSNYKNSIIYYIKKLIKKDFAYIINGNVYFNINKHKIYGMLSNQTIKFLDLFLSKKDNKYKKNKLDFSLWKKLTTPTQFKYSWDSPWSVGLPGWHIECSVLSKIYLGNKFDIHGGGLDLIFPHHENEKAQSELIFCKPHVNIWMHSGHLNINDKKMSKSLNNIIILRSILNQYHNEVIKYFFLLTHYRKSINFTKNQLDIAFNSLKIFYKTINFITPIKRKEKNNNLFYNKLILALENDFNTVKAISILFEIMYKIKNIFDLGKIKPAQDLCFELIRLGKLLGLLNYVPTKFLKTNICFNIKQKQLETLFLIRNISKKENFFLQSDKLRTSLFTFDVFLPDFYKRNLWYSSL</sequence>
<dbReference type="EC" id="6.1.1.16" evidence="12"/>
<evidence type="ECO:0000256" key="9">
    <source>
        <dbReference type="ARBA" id="ARBA00022840"/>
    </source>
</evidence>
<evidence type="ECO:0000256" key="2">
    <source>
        <dbReference type="ARBA" id="ARBA00005594"/>
    </source>
</evidence>
<feature type="binding site" evidence="12">
    <location>
        <position position="27"/>
    </location>
    <ligand>
        <name>Zn(2+)</name>
        <dbReference type="ChEBI" id="CHEBI:29105"/>
    </ligand>
</feature>
<dbReference type="NCBIfam" id="TIGR00435">
    <property type="entry name" value="cysS"/>
    <property type="match status" value="1"/>
</dbReference>
<comment type="cofactor">
    <cofactor evidence="12">
        <name>Zn(2+)</name>
        <dbReference type="ChEBI" id="CHEBI:29105"/>
    </cofactor>
    <text evidence="12">Binds 1 zinc ion per subunit.</text>
</comment>
<evidence type="ECO:0000256" key="8">
    <source>
        <dbReference type="ARBA" id="ARBA00022833"/>
    </source>
</evidence>
<comment type="caution">
    <text evidence="14">The sequence shown here is derived from an EMBL/GenBank/DDBJ whole genome shotgun (WGS) entry which is preliminary data.</text>
</comment>
<evidence type="ECO:0000256" key="3">
    <source>
        <dbReference type="ARBA" id="ARBA00011245"/>
    </source>
</evidence>
<gene>
    <name evidence="12 14" type="primary">cysS</name>
    <name evidence="14" type="ORF">SISI_0166</name>
</gene>
<dbReference type="PRINTS" id="PR00983">
    <property type="entry name" value="TRNASYNTHCYS"/>
</dbReference>
<evidence type="ECO:0000259" key="13">
    <source>
        <dbReference type="SMART" id="SM00840"/>
    </source>
</evidence>
<dbReference type="HAMAP" id="MF_00041">
    <property type="entry name" value="Cys_tRNA_synth"/>
    <property type="match status" value="1"/>
</dbReference>
<keyword evidence="6 12" id="KW-0479">Metal-binding</keyword>
<dbReference type="InterPro" id="IPR015273">
    <property type="entry name" value="Cys-tRNA-synt_Ia_DALR"/>
</dbReference>
<protein>
    <recommendedName>
        <fullName evidence="12">Cysteine--tRNA ligase</fullName>
        <ecNumber evidence="12">6.1.1.16</ecNumber>
    </recommendedName>
    <alternativeName>
        <fullName evidence="12">Cysteinyl-tRNA synthetase</fullName>
        <shortName evidence="12">CysRS</shortName>
    </alternativeName>
</protein>
<feature type="binding site" evidence="12">
    <location>
        <position position="210"/>
    </location>
    <ligand>
        <name>Zn(2+)</name>
        <dbReference type="ChEBI" id="CHEBI:29105"/>
    </ligand>
</feature>
<dbReference type="EMBL" id="CACTJB010000002">
    <property type="protein sequence ID" value="CAA3707090.1"/>
    <property type="molecule type" value="Genomic_DNA"/>
</dbReference>
<evidence type="ECO:0000313" key="15">
    <source>
        <dbReference type="Proteomes" id="UP000560980"/>
    </source>
</evidence>
<keyword evidence="9 12" id="KW-0067">ATP-binding</keyword>
<dbReference type="Gene3D" id="1.20.120.1910">
    <property type="entry name" value="Cysteine-tRNA ligase, C-terminal anti-codon recognition domain"/>
    <property type="match status" value="1"/>
</dbReference>
<dbReference type="SMART" id="SM00840">
    <property type="entry name" value="DALR_2"/>
    <property type="match status" value="1"/>
</dbReference>
<feature type="short sequence motif" description="'KMSKS' region" evidence="12">
    <location>
        <begin position="267"/>
        <end position="271"/>
    </location>
</feature>
<comment type="subunit">
    <text evidence="3 12">Monomer.</text>
</comment>